<keyword evidence="2" id="KW-1185">Reference proteome</keyword>
<accession>A0AAE0TZE4</accession>
<reference evidence="1" key="2">
    <citation type="submission" date="2023-06" db="EMBL/GenBank/DDBJ databases">
        <authorList>
            <consortium name="Lawrence Berkeley National Laboratory"/>
            <person name="Haridas S."/>
            <person name="Hensen N."/>
            <person name="Bonometti L."/>
            <person name="Westerberg I."/>
            <person name="Brannstrom I.O."/>
            <person name="Guillou S."/>
            <person name="Cros-Aarteil S."/>
            <person name="Calhoun S."/>
            <person name="Kuo A."/>
            <person name="Mondo S."/>
            <person name="Pangilinan J."/>
            <person name="Riley R."/>
            <person name="LaButti K."/>
            <person name="Andreopoulos B."/>
            <person name="Lipzen A."/>
            <person name="Chen C."/>
            <person name="Yanf M."/>
            <person name="Daum C."/>
            <person name="Ng V."/>
            <person name="Clum A."/>
            <person name="Steindorff A."/>
            <person name="Ohm R."/>
            <person name="Martin F."/>
            <person name="Silar P."/>
            <person name="Natvig D."/>
            <person name="Lalanne C."/>
            <person name="Gautier V."/>
            <person name="Ament-velasquez S.L."/>
            <person name="Kruys A."/>
            <person name="Hutchinson M.I."/>
            <person name="Powell A.J."/>
            <person name="Barry K."/>
            <person name="Miller A.N."/>
            <person name="Grigoriev I.V."/>
            <person name="Debuchy R."/>
            <person name="Gladieux P."/>
            <person name="Thoren M.H."/>
            <person name="Johannesson H."/>
        </authorList>
    </citation>
    <scope>NUCLEOTIDE SEQUENCE</scope>
    <source>
        <strain evidence="1">CBS 232.78</strain>
    </source>
</reference>
<proteinExistence type="predicted"/>
<reference evidence="1" key="1">
    <citation type="journal article" date="2023" name="Mol. Phylogenet. Evol.">
        <title>Genome-scale phylogeny and comparative genomics of the fungal order Sordariales.</title>
        <authorList>
            <person name="Hensen N."/>
            <person name="Bonometti L."/>
            <person name="Westerberg I."/>
            <person name="Brannstrom I.O."/>
            <person name="Guillou S."/>
            <person name="Cros-Aarteil S."/>
            <person name="Calhoun S."/>
            <person name="Haridas S."/>
            <person name="Kuo A."/>
            <person name="Mondo S."/>
            <person name="Pangilinan J."/>
            <person name="Riley R."/>
            <person name="LaButti K."/>
            <person name="Andreopoulos B."/>
            <person name="Lipzen A."/>
            <person name="Chen C."/>
            <person name="Yan M."/>
            <person name="Daum C."/>
            <person name="Ng V."/>
            <person name="Clum A."/>
            <person name="Steindorff A."/>
            <person name="Ohm R.A."/>
            <person name="Martin F."/>
            <person name="Silar P."/>
            <person name="Natvig D.O."/>
            <person name="Lalanne C."/>
            <person name="Gautier V."/>
            <person name="Ament-Velasquez S.L."/>
            <person name="Kruys A."/>
            <person name="Hutchinson M.I."/>
            <person name="Powell A.J."/>
            <person name="Barry K."/>
            <person name="Miller A.N."/>
            <person name="Grigoriev I.V."/>
            <person name="Debuchy R."/>
            <person name="Gladieux P."/>
            <person name="Hiltunen Thoren M."/>
            <person name="Johannesson H."/>
        </authorList>
    </citation>
    <scope>NUCLEOTIDE SEQUENCE</scope>
    <source>
        <strain evidence="1">CBS 232.78</strain>
    </source>
</reference>
<dbReference type="AlphaFoldDB" id="A0AAE0TZE4"/>
<organism evidence="1 2">
    <name type="scientific">Podospora didyma</name>
    <dbReference type="NCBI Taxonomy" id="330526"/>
    <lineage>
        <taxon>Eukaryota</taxon>
        <taxon>Fungi</taxon>
        <taxon>Dikarya</taxon>
        <taxon>Ascomycota</taxon>
        <taxon>Pezizomycotina</taxon>
        <taxon>Sordariomycetes</taxon>
        <taxon>Sordariomycetidae</taxon>
        <taxon>Sordariales</taxon>
        <taxon>Podosporaceae</taxon>
        <taxon>Podospora</taxon>
    </lineage>
</organism>
<gene>
    <name evidence="1" type="ORF">B0H63DRAFT_178980</name>
</gene>
<name>A0AAE0TZE4_9PEZI</name>
<comment type="caution">
    <text evidence="1">The sequence shown here is derived from an EMBL/GenBank/DDBJ whole genome shotgun (WGS) entry which is preliminary data.</text>
</comment>
<dbReference type="EMBL" id="JAULSW010000004">
    <property type="protein sequence ID" value="KAK3385090.1"/>
    <property type="molecule type" value="Genomic_DNA"/>
</dbReference>
<evidence type="ECO:0000313" key="1">
    <source>
        <dbReference type="EMBL" id="KAK3385090.1"/>
    </source>
</evidence>
<evidence type="ECO:0000313" key="2">
    <source>
        <dbReference type="Proteomes" id="UP001285441"/>
    </source>
</evidence>
<protein>
    <submittedName>
        <fullName evidence="1">Uncharacterized protein</fullName>
    </submittedName>
</protein>
<dbReference type="Proteomes" id="UP001285441">
    <property type="component" value="Unassembled WGS sequence"/>
</dbReference>
<sequence>MSSGTILAGAAKRCRYCNPDATFPDLAWVDLAERNKHFGWYLGRQWPSLSFLSLWYLFVSTCEASRGQRIFAFQCDRTTETESRGQILSMMLSPTRYQNATKRKHSHESVHTLNLVKRPQLLPILAAPSARHLHAIPPPGKYILPDFRTTLLLSAEGTTYC</sequence>